<dbReference type="EMBL" id="LVXZ01000129">
    <property type="protein sequence ID" value="OAP89661.1"/>
    <property type="molecule type" value="Genomic_DNA"/>
</dbReference>
<evidence type="ECO:0000256" key="1">
    <source>
        <dbReference type="SAM" id="Phobius"/>
    </source>
</evidence>
<name>A0A179BEU4_ACIFR</name>
<keyword evidence="1" id="KW-1133">Transmembrane helix</keyword>
<keyword evidence="3" id="KW-1185">Reference proteome</keyword>
<proteinExistence type="predicted"/>
<evidence type="ECO:0000313" key="2">
    <source>
        <dbReference type="EMBL" id="OAP89661.1"/>
    </source>
</evidence>
<evidence type="ECO:0000313" key="3">
    <source>
        <dbReference type="Proteomes" id="UP000078302"/>
    </source>
</evidence>
<gene>
    <name evidence="2" type="ORF">A4H96_10215</name>
</gene>
<keyword evidence="1" id="KW-0472">Membrane</keyword>
<accession>A0A179BEU4</accession>
<dbReference type="RefSeq" id="WP_064219498.1">
    <property type="nucleotide sequence ID" value="NZ_LVXZ01000129.1"/>
</dbReference>
<keyword evidence="1" id="KW-0812">Transmembrane</keyword>
<reference evidence="2 3" key="1">
    <citation type="submission" date="2016-04" db="EMBL/GenBank/DDBJ databases">
        <title>Acidithiobacillus ferrooxidans genome sequencing and assembly.</title>
        <authorList>
            <person name="Zhou Z."/>
        </authorList>
    </citation>
    <scope>NUCLEOTIDE SEQUENCE [LARGE SCALE GENOMIC DNA]</scope>
    <source>
        <strain evidence="2 3">BY0502</strain>
    </source>
</reference>
<comment type="caution">
    <text evidence="2">The sequence shown here is derived from an EMBL/GenBank/DDBJ whole genome shotgun (WGS) entry which is preliminary data.</text>
</comment>
<dbReference type="Proteomes" id="UP000078302">
    <property type="component" value="Unassembled WGS sequence"/>
</dbReference>
<organism evidence="2 3">
    <name type="scientific">Acidithiobacillus ferrooxidans</name>
    <name type="common">Thiobacillus ferrooxidans</name>
    <dbReference type="NCBI Taxonomy" id="920"/>
    <lineage>
        <taxon>Bacteria</taxon>
        <taxon>Pseudomonadati</taxon>
        <taxon>Pseudomonadota</taxon>
        <taxon>Acidithiobacillia</taxon>
        <taxon>Acidithiobacillales</taxon>
        <taxon>Acidithiobacillaceae</taxon>
        <taxon>Acidithiobacillus</taxon>
    </lineage>
</organism>
<protein>
    <submittedName>
        <fullName evidence="2">Uncharacterized protein</fullName>
    </submittedName>
</protein>
<feature type="transmembrane region" description="Helical" evidence="1">
    <location>
        <begin position="24"/>
        <end position="41"/>
    </location>
</feature>
<dbReference type="AlphaFoldDB" id="A0A179BEU4"/>
<sequence>MGFNIFGEDDSHLTPKQKKIQDSGLALFLFGLFGINGYFLMTRPWSYLVTHAFCVVPDLLLAATGTAMVFWANRNRN</sequence>
<feature type="transmembrane region" description="Helical" evidence="1">
    <location>
        <begin position="47"/>
        <end position="72"/>
    </location>
</feature>